<dbReference type="RefSeq" id="WP_093537114.1">
    <property type="nucleotide sequence ID" value="NZ_FOXU01000004.1"/>
</dbReference>
<reference evidence="2" key="1">
    <citation type="submission" date="2016-10" db="EMBL/GenBank/DDBJ databases">
        <authorList>
            <person name="Varghese N."/>
            <person name="Submissions S."/>
        </authorList>
    </citation>
    <scope>NUCLEOTIDE SEQUENCE [LARGE SCALE GENOMIC DNA]</scope>
    <source>
        <strain evidence="2">DSM 11706</strain>
    </source>
</reference>
<name>A0A1I5Z578_9BACI</name>
<evidence type="ECO:0000313" key="2">
    <source>
        <dbReference type="Proteomes" id="UP000198734"/>
    </source>
</evidence>
<dbReference type="InterPro" id="IPR048274">
    <property type="entry name" value="MC_hydratase"/>
</dbReference>
<evidence type="ECO:0000313" key="1">
    <source>
        <dbReference type="EMBL" id="SFQ51257.1"/>
    </source>
</evidence>
<dbReference type="OrthoDB" id="9801625at2"/>
<sequence length="171" mass="19728">MADIYTPFGRVYEDFVEGDIIHHWPGRTITESDDMMFSLLALNQHPLHIDSHYASQSQFKQNLVNGTLVFSVAVGMTVNDISGAAIAMLEYENIKHVNPTFRGDTLYAHTEILEKRESKSKNDRGIVYVETKVTNQREEVVMTYRRKLLIPKREFANRPYTHTPKIEEAKI</sequence>
<dbReference type="InterPro" id="IPR029069">
    <property type="entry name" value="HotDog_dom_sf"/>
</dbReference>
<dbReference type="CDD" id="cd03451">
    <property type="entry name" value="FkbR2"/>
    <property type="match status" value="1"/>
</dbReference>
<proteinExistence type="predicted"/>
<dbReference type="GO" id="GO:0016829">
    <property type="term" value="F:lyase activity"/>
    <property type="evidence" value="ECO:0007669"/>
    <property type="project" value="InterPro"/>
</dbReference>
<organism evidence="1 2">
    <name type="scientific">Psychrobacillus psychrotolerans</name>
    <dbReference type="NCBI Taxonomy" id="126156"/>
    <lineage>
        <taxon>Bacteria</taxon>
        <taxon>Bacillati</taxon>
        <taxon>Bacillota</taxon>
        <taxon>Bacilli</taxon>
        <taxon>Bacillales</taxon>
        <taxon>Bacillaceae</taxon>
        <taxon>Psychrobacillus</taxon>
    </lineage>
</organism>
<dbReference type="PANTHER" id="PTHR43664:SF1">
    <property type="entry name" value="BETA-METHYLMALYL-COA DEHYDRATASE"/>
    <property type="match status" value="1"/>
</dbReference>
<dbReference type="STRING" id="126156.SAMN05421670_2378"/>
<dbReference type="Pfam" id="PF19315">
    <property type="entry name" value="MC_hydratase"/>
    <property type="match status" value="1"/>
</dbReference>
<dbReference type="InterPro" id="IPR052342">
    <property type="entry name" value="MCH/BMMD"/>
</dbReference>
<dbReference type="AlphaFoldDB" id="A0A1I5Z578"/>
<dbReference type="Proteomes" id="UP000198734">
    <property type="component" value="Unassembled WGS sequence"/>
</dbReference>
<dbReference type="SUPFAM" id="SSF54637">
    <property type="entry name" value="Thioesterase/thiol ester dehydrase-isomerase"/>
    <property type="match status" value="1"/>
</dbReference>
<keyword evidence="2" id="KW-1185">Reference proteome</keyword>
<dbReference type="PANTHER" id="PTHR43664">
    <property type="entry name" value="MONOAMINE OXIDASE-RELATED"/>
    <property type="match status" value="1"/>
</dbReference>
<protein>
    <submittedName>
        <fullName evidence="1">L-erythro-3-methylmalyl-CoA dehydratase</fullName>
    </submittedName>
</protein>
<accession>A0A1I5Z578</accession>
<dbReference type="Gene3D" id="3.10.129.10">
    <property type="entry name" value="Hotdog Thioesterase"/>
    <property type="match status" value="1"/>
</dbReference>
<gene>
    <name evidence="1" type="ORF">SAMN05421670_2378</name>
</gene>
<dbReference type="EMBL" id="FOXU01000004">
    <property type="protein sequence ID" value="SFQ51257.1"/>
    <property type="molecule type" value="Genomic_DNA"/>
</dbReference>